<feature type="region of interest" description="Disordered" evidence="1">
    <location>
        <begin position="17"/>
        <end position="58"/>
    </location>
</feature>
<organism evidence="2 3">
    <name type="scientific">Piloderma croceum (strain F 1598)</name>
    <dbReference type="NCBI Taxonomy" id="765440"/>
    <lineage>
        <taxon>Eukaryota</taxon>
        <taxon>Fungi</taxon>
        <taxon>Dikarya</taxon>
        <taxon>Basidiomycota</taxon>
        <taxon>Agaricomycotina</taxon>
        <taxon>Agaricomycetes</taxon>
        <taxon>Agaricomycetidae</taxon>
        <taxon>Atheliales</taxon>
        <taxon>Atheliaceae</taxon>
        <taxon>Piloderma</taxon>
    </lineage>
</organism>
<evidence type="ECO:0000256" key="1">
    <source>
        <dbReference type="SAM" id="MobiDB-lite"/>
    </source>
</evidence>
<evidence type="ECO:0000313" key="2">
    <source>
        <dbReference type="EMBL" id="KIM75677.1"/>
    </source>
</evidence>
<dbReference type="HOGENOM" id="CLU_2979927_0_0_1"/>
<dbReference type="AlphaFoldDB" id="A0A0C3BED7"/>
<feature type="compositionally biased region" description="Polar residues" evidence="1">
    <location>
        <begin position="20"/>
        <end position="32"/>
    </location>
</feature>
<feature type="compositionally biased region" description="Polar residues" evidence="1">
    <location>
        <begin position="39"/>
        <end position="52"/>
    </location>
</feature>
<sequence length="58" mass="6267">MTISSLLCSSSTLRSTLGTEGQSLKTGKTATLPSRPPRTATSDLRSSSNQQAERFRYC</sequence>
<dbReference type="InParanoid" id="A0A0C3BED7"/>
<evidence type="ECO:0000313" key="3">
    <source>
        <dbReference type="Proteomes" id="UP000054166"/>
    </source>
</evidence>
<proteinExistence type="predicted"/>
<keyword evidence="3" id="KW-1185">Reference proteome</keyword>
<accession>A0A0C3BED7</accession>
<gene>
    <name evidence="2" type="ORF">PILCRDRAFT_826977</name>
</gene>
<protein>
    <submittedName>
        <fullName evidence="2">Uncharacterized protein</fullName>
    </submittedName>
</protein>
<dbReference type="Proteomes" id="UP000054166">
    <property type="component" value="Unassembled WGS sequence"/>
</dbReference>
<reference evidence="2 3" key="1">
    <citation type="submission" date="2014-04" db="EMBL/GenBank/DDBJ databases">
        <authorList>
            <consortium name="DOE Joint Genome Institute"/>
            <person name="Kuo A."/>
            <person name="Tarkka M."/>
            <person name="Buscot F."/>
            <person name="Kohler A."/>
            <person name="Nagy L.G."/>
            <person name="Floudas D."/>
            <person name="Copeland A."/>
            <person name="Barry K.W."/>
            <person name="Cichocki N."/>
            <person name="Veneault-Fourrey C."/>
            <person name="LaButti K."/>
            <person name="Lindquist E.A."/>
            <person name="Lipzen A."/>
            <person name="Lundell T."/>
            <person name="Morin E."/>
            <person name="Murat C."/>
            <person name="Sun H."/>
            <person name="Tunlid A."/>
            <person name="Henrissat B."/>
            <person name="Grigoriev I.V."/>
            <person name="Hibbett D.S."/>
            <person name="Martin F."/>
            <person name="Nordberg H.P."/>
            <person name="Cantor M.N."/>
            <person name="Hua S.X."/>
        </authorList>
    </citation>
    <scope>NUCLEOTIDE SEQUENCE [LARGE SCALE GENOMIC DNA]</scope>
    <source>
        <strain evidence="2 3">F 1598</strain>
    </source>
</reference>
<dbReference type="EMBL" id="KN833043">
    <property type="protein sequence ID" value="KIM75677.1"/>
    <property type="molecule type" value="Genomic_DNA"/>
</dbReference>
<name>A0A0C3BED7_PILCF</name>
<reference evidence="3" key="2">
    <citation type="submission" date="2015-01" db="EMBL/GenBank/DDBJ databases">
        <title>Evolutionary Origins and Diversification of the Mycorrhizal Mutualists.</title>
        <authorList>
            <consortium name="DOE Joint Genome Institute"/>
            <consortium name="Mycorrhizal Genomics Consortium"/>
            <person name="Kohler A."/>
            <person name="Kuo A."/>
            <person name="Nagy L.G."/>
            <person name="Floudas D."/>
            <person name="Copeland A."/>
            <person name="Barry K.W."/>
            <person name="Cichocki N."/>
            <person name="Veneault-Fourrey C."/>
            <person name="LaButti K."/>
            <person name="Lindquist E.A."/>
            <person name="Lipzen A."/>
            <person name="Lundell T."/>
            <person name="Morin E."/>
            <person name="Murat C."/>
            <person name="Riley R."/>
            <person name="Ohm R."/>
            <person name="Sun H."/>
            <person name="Tunlid A."/>
            <person name="Henrissat B."/>
            <person name="Grigoriev I.V."/>
            <person name="Hibbett D.S."/>
            <person name="Martin F."/>
        </authorList>
    </citation>
    <scope>NUCLEOTIDE SEQUENCE [LARGE SCALE GENOMIC DNA]</scope>
    <source>
        <strain evidence="3">F 1598</strain>
    </source>
</reference>